<dbReference type="Gene3D" id="3.30.420.10">
    <property type="entry name" value="Ribonuclease H-like superfamily/Ribonuclease H"/>
    <property type="match status" value="1"/>
</dbReference>
<name>A0A5N6Q7E2_9ASTR</name>
<dbReference type="InterPro" id="IPR036397">
    <property type="entry name" value="RNaseH_sf"/>
</dbReference>
<keyword evidence="1" id="KW-0378">Hydrolase</keyword>
<dbReference type="PANTHER" id="PTHR42648">
    <property type="entry name" value="TRANSPOSASE, PUTATIVE-RELATED"/>
    <property type="match status" value="1"/>
</dbReference>
<dbReference type="Pfam" id="PF13976">
    <property type="entry name" value="gag_pre-integrs"/>
    <property type="match status" value="1"/>
</dbReference>
<reference evidence="6 7" key="1">
    <citation type="submission" date="2019-05" db="EMBL/GenBank/DDBJ databases">
        <title>Mikania micrantha, genome provides insights into the molecular mechanism of rapid growth.</title>
        <authorList>
            <person name="Liu B."/>
        </authorList>
    </citation>
    <scope>NUCLEOTIDE SEQUENCE [LARGE SCALE GENOMIC DNA]</scope>
    <source>
        <strain evidence="6">NLD-2019</strain>
        <tissue evidence="6">Leaf</tissue>
    </source>
</reference>
<dbReference type="GO" id="GO:0006508">
    <property type="term" value="P:proteolysis"/>
    <property type="evidence" value="ECO:0007669"/>
    <property type="project" value="UniProtKB-KW"/>
</dbReference>
<keyword evidence="2" id="KW-0862">Zinc</keyword>
<dbReference type="SUPFAM" id="SSF53098">
    <property type="entry name" value="Ribonuclease H-like"/>
    <property type="match status" value="1"/>
</dbReference>
<dbReference type="InterPro" id="IPR012337">
    <property type="entry name" value="RNaseH-like_sf"/>
</dbReference>
<feature type="domain" description="Integrase catalytic" evidence="5">
    <location>
        <begin position="511"/>
        <end position="687"/>
    </location>
</feature>
<comment type="caution">
    <text evidence="6">The sequence shown here is derived from an EMBL/GenBank/DDBJ whole genome shotgun (WGS) entry which is preliminary data.</text>
</comment>
<sequence>MGERPNEGAMVATKESTPATLQCPILNVNNYNIWAIRLKAVFKVHGILEAIEPGVGTVVNAKKDDMAVALLYQAIPEELVLQVSQCKTSKEIWDSLKLRFVGADRVREARLQTLQSELESLKMNDTEGIDDFANKLSQLVSKANSLGSTFDDKTLVRKLLGSVPERFLAIVASIEQFADLNTMTFQEAIGRLKAFEERTKAKSSGPKTEQLMLTFDDWQARRKTEQGQGSGRGSGRQNTRGRGRGRGFGGRGRGQEHQGQFQSKKDKDKTKIKCFVCEKMGHYASECPLKPRQEESNLTEAREEGPALMMTVAVFLNEERVHPNQFEATEAGSWFLDNGASNHMTRNRGMFANLDRNITGRVRFGDGSCVNIEGKGSIILECKNGDQRILSDVYYIPTLKSNIISLGQLTEINYEIKMKKEHLWVYEESGAVLMKVSRTTNRLYKINLQVVQPACLHVNLDNQAWLWHARLGHLNFESIKDLTRRNLARGLPSITHPSQVCEFCLAGKQVRLPFPSKSGYRSSKSLELIYADVCGPISPTTHGGNRFLLLIVDDYSRYMWGYLIKAKSEVYECLKDFKSSIEQETSKKIKGLRTDNGGEFNSQKIKDLCAQSGICHQLTAPYSPQQNGVVERRNRTIIGMTRSLLKAMSLPQNFWGEGVLHAIYILNRSPTKALNNQTPYEAFKGRKPNIQHIRVFGCVGYVKVLTTDQRKLDDRCTKMVHLGTQPKTKAYRMFDPETGRIHVSRDVQFDETKAWNWEKDSETTEPRPKNFVIQDEQEVSYETRPNSPPQLESNRERREETEPESEPESPESTVKGRGPILPREPNDKDGPHDPSMAPEEGYDHTPIRGFKELGKVYNASENFHLLLSHDNVKDYQEKEIKGQIFLKLIVF</sequence>
<evidence type="ECO:0000313" key="7">
    <source>
        <dbReference type="Proteomes" id="UP000326396"/>
    </source>
</evidence>
<feature type="domain" description="CCHC-type" evidence="4">
    <location>
        <begin position="273"/>
        <end position="288"/>
    </location>
</feature>
<dbReference type="Gene3D" id="4.10.60.10">
    <property type="entry name" value="Zinc finger, CCHC-type"/>
    <property type="match status" value="1"/>
</dbReference>
<dbReference type="InterPro" id="IPR036875">
    <property type="entry name" value="Znf_CCHC_sf"/>
</dbReference>
<evidence type="ECO:0000259" key="4">
    <source>
        <dbReference type="PROSITE" id="PS50158"/>
    </source>
</evidence>
<dbReference type="InterPro" id="IPR057670">
    <property type="entry name" value="SH3_retrovirus"/>
</dbReference>
<dbReference type="PANTHER" id="PTHR42648:SF25">
    <property type="entry name" value="RNA-DIRECTED DNA POLYMERASE"/>
    <property type="match status" value="1"/>
</dbReference>
<evidence type="ECO:0000259" key="5">
    <source>
        <dbReference type="PROSITE" id="PS50994"/>
    </source>
</evidence>
<dbReference type="Pfam" id="PF14223">
    <property type="entry name" value="Retrotran_gag_2"/>
    <property type="match status" value="1"/>
</dbReference>
<dbReference type="Proteomes" id="UP000326396">
    <property type="component" value="Linkage Group LG1"/>
</dbReference>
<feature type="region of interest" description="Disordered" evidence="3">
    <location>
        <begin position="222"/>
        <end position="265"/>
    </location>
</feature>
<dbReference type="InterPro" id="IPR001584">
    <property type="entry name" value="Integrase_cat-core"/>
</dbReference>
<keyword evidence="2" id="KW-0863">Zinc-finger</keyword>
<dbReference type="GO" id="GO:0015074">
    <property type="term" value="P:DNA integration"/>
    <property type="evidence" value="ECO:0007669"/>
    <property type="project" value="InterPro"/>
</dbReference>
<feature type="compositionally biased region" description="Basic and acidic residues" evidence="3">
    <location>
        <begin position="758"/>
        <end position="768"/>
    </location>
</feature>
<gene>
    <name evidence="6" type="ORF">E3N88_03599</name>
</gene>
<evidence type="ECO:0000256" key="3">
    <source>
        <dbReference type="SAM" id="MobiDB-lite"/>
    </source>
</evidence>
<dbReference type="GO" id="GO:0008233">
    <property type="term" value="F:peptidase activity"/>
    <property type="evidence" value="ECO:0007669"/>
    <property type="project" value="UniProtKB-KW"/>
</dbReference>
<dbReference type="OrthoDB" id="2013098at2759"/>
<dbReference type="InterPro" id="IPR025724">
    <property type="entry name" value="GAG-pre-integrase_dom"/>
</dbReference>
<dbReference type="GO" id="GO:0008270">
    <property type="term" value="F:zinc ion binding"/>
    <property type="evidence" value="ECO:0007669"/>
    <property type="project" value="UniProtKB-KW"/>
</dbReference>
<proteinExistence type="predicted"/>
<dbReference type="Pfam" id="PF00098">
    <property type="entry name" value="zf-CCHC"/>
    <property type="match status" value="1"/>
</dbReference>
<dbReference type="SMART" id="SM00343">
    <property type="entry name" value="ZnF_C2HC"/>
    <property type="match status" value="1"/>
</dbReference>
<organism evidence="6 7">
    <name type="scientific">Mikania micrantha</name>
    <name type="common">bitter vine</name>
    <dbReference type="NCBI Taxonomy" id="192012"/>
    <lineage>
        <taxon>Eukaryota</taxon>
        <taxon>Viridiplantae</taxon>
        <taxon>Streptophyta</taxon>
        <taxon>Embryophyta</taxon>
        <taxon>Tracheophyta</taxon>
        <taxon>Spermatophyta</taxon>
        <taxon>Magnoliopsida</taxon>
        <taxon>eudicotyledons</taxon>
        <taxon>Gunneridae</taxon>
        <taxon>Pentapetalae</taxon>
        <taxon>asterids</taxon>
        <taxon>campanulids</taxon>
        <taxon>Asterales</taxon>
        <taxon>Asteraceae</taxon>
        <taxon>Asteroideae</taxon>
        <taxon>Heliantheae alliance</taxon>
        <taxon>Eupatorieae</taxon>
        <taxon>Mikania</taxon>
    </lineage>
</organism>
<evidence type="ECO:0000313" key="6">
    <source>
        <dbReference type="EMBL" id="KAD7480463.1"/>
    </source>
</evidence>
<feature type="compositionally biased region" description="Polar residues" evidence="3">
    <location>
        <begin position="783"/>
        <end position="792"/>
    </location>
</feature>
<feature type="region of interest" description="Disordered" evidence="3">
    <location>
        <begin position="758"/>
        <end position="846"/>
    </location>
</feature>
<dbReference type="InterPro" id="IPR001878">
    <property type="entry name" value="Znf_CCHC"/>
</dbReference>
<accession>A0A5N6Q7E2</accession>
<keyword evidence="1" id="KW-0645">Protease</keyword>
<dbReference type="Pfam" id="PF00665">
    <property type="entry name" value="rve"/>
    <property type="match status" value="1"/>
</dbReference>
<protein>
    <recommendedName>
        <fullName evidence="8">Integrase catalytic domain-containing protein</fullName>
    </recommendedName>
</protein>
<dbReference type="GO" id="GO:0003676">
    <property type="term" value="F:nucleic acid binding"/>
    <property type="evidence" value="ECO:0007669"/>
    <property type="project" value="InterPro"/>
</dbReference>
<dbReference type="PROSITE" id="PS50158">
    <property type="entry name" value="ZF_CCHC"/>
    <property type="match status" value="1"/>
</dbReference>
<dbReference type="InterPro" id="IPR039537">
    <property type="entry name" value="Retrotran_Ty1/copia-like"/>
</dbReference>
<evidence type="ECO:0000256" key="2">
    <source>
        <dbReference type="PROSITE-ProRule" id="PRU00047"/>
    </source>
</evidence>
<dbReference type="Pfam" id="PF22936">
    <property type="entry name" value="Pol_BBD"/>
    <property type="match status" value="1"/>
</dbReference>
<evidence type="ECO:0000256" key="1">
    <source>
        <dbReference type="ARBA" id="ARBA00022670"/>
    </source>
</evidence>
<evidence type="ECO:0008006" key="8">
    <source>
        <dbReference type="Google" id="ProtNLM"/>
    </source>
</evidence>
<dbReference type="PROSITE" id="PS50994">
    <property type="entry name" value="INTEGRASE"/>
    <property type="match status" value="1"/>
</dbReference>
<dbReference type="EMBL" id="SZYD01000001">
    <property type="protein sequence ID" value="KAD7480463.1"/>
    <property type="molecule type" value="Genomic_DNA"/>
</dbReference>
<dbReference type="InterPro" id="IPR054722">
    <property type="entry name" value="PolX-like_BBD"/>
</dbReference>
<dbReference type="SUPFAM" id="SSF57756">
    <property type="entry name" value="Retrovirus zinc finger-like domains"/>
    <property type="match status" value="1"/>
</dbReference>
<dbReference type="AlphaFoldDB" id="A0A5N6Q7E2"/>
<dbReference type="Pfam" id="PF25597">
    <property type="entry name" value="SH3_retrovirus"/>
    <property type="match status" value="1"/>
</dbReference>
<keyword evidence="7" id="KW-1185">Reference proteome</keyword>
<keyword evidence="2" id="KW-0479">Metal-binding</keyword>